<dbReference type="STRING" id="1618.IV36_GL000570"/>
<organism evidence="1 2">
    <name type="scientific">Liquorilactobacillus mali</name>
    <dbReference type="NCBI Taxonomy" id="1618"/>
    <lineage>
        <taxon>Bacteria</taxon>
        <taxon>Bacillati</taxon>
        <taxon>Bacillota</taxon>
        <taxon>Bacilli</taxon>
        <taxon>Lactobacillales</taxon>
        <taxon>Lactobacillaceae</taxon>
        <taxon>Liquorilactobacillus</taxon>
    </lineage>
</organism>
<dbReference type="Proteomes" id="UP000051727">
    <property type="component" value="Unassembled WGS sequence"/>
</dbReference>
<dbReference type="InterPro" id="IPR036412">
    <property type="entry name" value="HAD-like_sf"/>
</dbReference>
<dbReference type="InterPro" id="IPR006439">
    <property type="entry name" value="HAD-SF_hydro_IA"/>
</dbReference>
<dbReference type="PANTHER" id="PTHR43434">
    <property type="entry name" value="PHOSPHOGLYCOLATE PHOSPHATASE"/>
    <property type="match status" value="1"/>
</dbReference>
<sequence>MVSSKNSVALLRNLENLKIKKYFTDVIGSDQVQHFKPAPDGVLSIINKYHLNSDDCIMIGDAIFDLRMGKSAGVHTCGVTWGAHDPYSLLKEKPDFLLSKAEELLTI</sequence>
<evidence type="ECO:0000313" key="2">
    <source>
        <dbReference type="Proteomes" id="UP000051727"/>
    </source>
</evidence>
<dbReference type="PATRIC" id="fig|1618.3.peg.571"/>
<reference evidence="1 2" key="1">
    <citation type="journal article" date="2015" name="Genome Announc.">
        <title>Expanding the biotechnology potential of lactobacilli through comparative genomics of 213 strains and associated genera.</title>
        <authorList>
            <person name="Sun Z."/>
            <person name="Harris H.M."/>
            <person name="McCann A."/>
            <person name="Guo C."/>
            <person name="Argimon S."/>
            <person name="Zhang W."/>
            <person name="Yang X."/>
            <person name="Jeffery I.B."/>
            <person name="Cooney J.C."/>
            <person name="Kagawa T.F."/>
            <person name="Liu W."/>
            <person name="Song Y."/>
            <person name="Salvetti E."/>
            <person name="Wrobel A."/>
            <person name="Rasinkangas P."/>
            <person name="Parkhill J."/>
            <person name="Rea M.C."/>
            <person name="O'Sullivan O."/>
            <person name="Ritari J."/>
            <person name="Douillard F.P."/>
            <person name="Paul Ross R."/>
            <person name="Yang R."/>
            <person name="Briner A.E."/>
            <person name="Felis G.E."/>
            <person name="de Vos W.M."/>
            <person name="Barrangou R."/>
            <person name="Klaenhammer T.R."/>
            <person name="Caufield P.W."/>
            <person name="Cui Y."/>
            <person name="Zhang H."/>
            <person name="O'Toole P.W."/>
        </authorList>
    </citation>
    <scope>NUCLEOTIDE SEQUENCE [LARGE SCALE GENOMIC DNA]</scope>
    <source>
        <strain evidence="1 2">ATCC 27304</strain>
    </source>
</reference>
<dbReference type="InterPro" id="IPR023214">
    <property type="entry name" value="HAD_sf"/>
</dbReference>
<dbReference type="InterPro" id="IPR050155">
    <property type="entry name" value="HAD-like_hydrolase_sf"/>
</dbReference>
<dbReference type="Pfam" id="PF13419">
    <property type="entry name" value="HAD_2"/>
    <property type="match status" value="1"/>
</dbReference>
<dbReference type="EMBL" id="JQAR01000016">
    <property type="protein sequence ID" value="KRN28035.1"/>
    <property type="molecule type" value="Genomic_DNA"/>
</dbReference>
<dbReference type="GO" id="GO:0008967">
    <property type="term" value="F:phosphoglycolate phosphatase activity"/>
    <property type="evidence" value="ECO:0007669"/>
    <property type="project" value="TreeGrafter"/>
</dbReference>
<dbReference type="GO" id="GO:0006281">
    <property type="term" value="P:DNA repair"/>
    <property type="evidence" value="ECO:0007669"/>
    <property type="project" value="TreeGrafter"/>
</dbReference>
<dbReference type="GO" id="GO:0005829">
    <property type="term" value="C:cytosol"/>
    <property type="evidence" value="ECO:0007669"/>
    <property type="project" value="TreeGrafter"/>
</dbReference>
<dbReference type="SUPFAM" id="SSF56784">
    <property type="entry name" value="HAD-like"/>
    <property type="match status" value="1"/>
</dbReference>
<gene>
    <name evidence="1" type="ORF">IV36_GL000570</name>
</gene>
<dbReference type="NCBIfam" id="TIGR01549">
    <property type="entry name" value="HAD-SF-IA-v1"/>
    <property type="match status" value="1"/>
</dbReference>
<dbReference type="AlphaFoldDB" id="A0A0R2FHF7"/>
<accession>A0A0R2FHF7</accession>
<proteinExistence type="predicted"/>
<evidence type="ECO:0008006" key="3">
    <source>
        <dbReference type="Google" id="ProtNLM"/>
    </source>
</evidence>
<dbReference type="Gene3D" id="3.40.50.1000">
    <property type="entry name" value="HAD superfamily/HAD-like"/>
    <property type="match status" value="1"/>
</dbReference>
<protein>
    <recommendedName>
        <fullName evidence="3">Phosphoglycolate phosphatase</fullName>
    </recommendedName>
</protein>
<name>A0A0R2FHF7_9LACO</name>
<dbReference type="PANTHER" id="PTHR43434:SF26">
    <property type="entry name" value="PYROPHOSPHATASE PPAX"/>
    <property type="match status" value="1"/>
</dbReference>
<evidence type="ECO:0000313" key="1">
    <source>
        <dbReference type="EMBL" id="KRN28035.1"/>
    </source>
</evidence>
<dbReference type="InterPro" id="IPR041492">
    <property type="entry name" value="HAD_2"/>
</dbReference>
<comment type="caution">
    <text evidence="1">The sequence shown here is derived from an EMBL/GenBank/DDBJ whole genome shotgun (WGS) entry which is preliminary data.</text>
</comment>